<evidence type="ECO:0000256" key="6">
    <source>
        <dbReference type="SAM" id="MobiDB-lite"/>
    </source>
</evidence>
<dbReference type="InterPro" id="IPR008271">
    <property type="entry name" value="Ser/Thr_kinase_AS"/>
</dbReference>
<dbReference type="Gene3D" id="1.10.510.10">
    <property type="entry name" value="Transferase(Phosphotransferase) domain 1"/>
    <property type="match status" value="1"/>
</dbReference>
<dbReference type="STRING" id="33097.A0A150G9W7"/>
<dbReference type="PROSITE" id="PS50011">
    <property type="entry name" value="PROTEIN_KINASE_DOM"/>
    <property type="match status" value="1"/>
</dbReference>
<dbReference type="OrthoDB" id="538027at2759"/>
<dbReference type="Gene3D" id="3.30.200.20">
    <property type="entry name" value="Phosphorylase Kinase, domain 1"/>
    <property type="match status" value="1"/>
</dbReference>
<reference evidence="9" key="1">
    <citation type="journal article" date="2016" name="Nat. Commun.">
        <title>The Gonium pectorale genome demonstrates co-option of cell cycle regulation during the evolution of multicellularity.</title>
        <authorList>
            <person name="Hanschen E.R."/>
            <person name="Marriage T.N."/>
            <person name="Ferris P.J."/>
            <person name="Hamaji T."/>
            <person name="Toyoda A."/>
            <person name="Fujiyama A."/>
            <person name="Neme R."/>
            <person name="Noguchi H."/>
            <person name="Minakuchi Y."/>
            <person name="Suzuki M."/>
            <person name="Kawai-Toyooka H."/>
            <person name="Smith D.R."/>
            <person name="Sparks H."/>
            <person name="Anderson J."/>
            <person name="Bakaric R."/>
            <person name="Luria V."/>
            <person name="Karger A."/>
            <person name="Kirschner M.W."/>
            <person name="Durand P.M."/>
            <person name="Michod R.E."/>
            <person name="Nozaki H."/>
            <person name="Olson B.J."/>
        </authorList>
    </citation>
    <scope>NUCLEOTIDE SEQUENCE [LARGE SCALE GENOMIC DNA]</scope>
    <source>
        <strain evidence="9">NIES-2863</strain>
    </source>
</reference>
<feature type="compositionally biased region" description="Basic and acidic residues" evidence="6">
    <location>
        <begin position="418"/>
        <end position="432"/>
    </location>
</feature>
<feature type="compositionally biased region" description="Gly residues" evidence="6">
    <location>
        <begin position="393"/>
        <end position="416"/>
    </location>
</feature>
<dbReference type="InterPro" id="IPR000719">
    <property type="entry name" value="Prot_kinase_dom"/>
</dbReference>
<accession>A0A150G9W7</accession>
<dbReference type="PROSITE" id="PS00107">
    <property type="entry name" value="PROTEIN_KINASE_ATP"/>
    <property type="match status" value="1"/>
</dbReference>
<evidence type="ECO:0000259" key="7">
    <source>
        <dbReference type="PROSITE" id="PS50011"/>
    </source>
</evidence>
<feature type="region of interest" description="Disordered" evidence="6">
    <location>
        <begin position="209"/>
        <end position="230"/>
    </location>
</feature>
<evidence type="ECO:0000256" key="2">
    <source>
        <dbReference type="ARBA" id="ARBA00022741"/>
    </source>
</evidence>
<protein>
    <recommendedName>
        <fullName evidence="7">Protein kinase domain-containing protein</fullName>
    </recommendedName>
</protein>
<keyword evidence="9" id="KW-1185">Reference proteome</keyword>
<sequence>MGTAEHLITFDYGYCRDKIRLGNGTTLTLRRMVTINYRRIIFNRAAGAEWLAAMPPGEQAVVWSDQGGVVTPVCLPLEQAMLAAKSPMGSRPPRFPGTNAYEMPLAQPAGCTDDAAAPPAERCYAWSYRCIDVVLYGADVRPDLTVMPTGYLIHLTNWTGYCAHVLPASCLNHYGAPGCEVGPSPSPPVAAWGPVSQLVGGIGRAAPDEGGAGGNFTAGDGAAGAPGKDGDRRGHHLAIALGCGIGGSMRVGFAGAGREAPGNAVAHDSNDSGGGDVDGGSGRGSGDSASLVTLLPVTLGKGNYGRVYEGVYQGQRVAVKVILSDWAACVTNGTNGCMGAGAGAAGGSSFLRPETYGKYGSLFRGTETQASFQQIQGSGGPAGHRFEQQSAAGDGGAGRGGDGDGANGGGDGGGGRPCPDRAAKREGDHGEAAAEATKADAATEAGAKAAEAAGAGAALPGKASGKPPPGRRDGEDATALMTEVTVLGRCDHPNVVRLLAACLVPPRLCMVMELCETSLERLIYGRGDGAAGRRGRPHGAGPAVSLIPLPKLLRIGIQICRGLEYLHPTIIHRDLKPANVLINGADTDRPTAKLADFGLSRVRALTASTMTPEAGTDMYSLGVLLWAMLTGRWPWEDHSVFHMAYKVAVLGQRLPLDVDAARCPPRLRRLVSECWDADPYRRPAAAEALKELVLVLEDIENGDHKIAHAPPAAPRPGAHNGAAAEPRVLMQIQGRVFDPAGFPDAIAEARRQG</sequence>
<keyword evidence="3" id="KW-0418">Kinase</keyword>
<evidence type="ECO:0000256" key="5">
    <source>
        <dbReference type="PROSITE-ProRule" id="PRU10141"/>
    </source>
</evidence>
<dbReference type="PANTHER" id="PTHR44329">
    <property type="entry name" value="SERINE/THREONINE-PROTEIN KINASE TNNI3K-RELATED"/>
    <property type="match status" value="1"/>
</dbReference>
<comment type="caution">
    <text evidence="8">The sequence shown here is derived from an EMBL/GenBank/DDBJ whole genome shotgun (WGS) entry which is preliminary data.</text>
</comment>
<feature type="region of interest" description="Disordered" evidence="6">
    <location>
        <begin position="371"/>
        <end position="475"/>
    </location>
</feature>
<dbReference type="InterPro" id="IPR011009">
    <property type="entry name" value="Kinase-like_dom_sf"/>
</dbReference>
<feature type="compositionally biased region" description="Gly residues" evidence="6">
    <location>
        <begin position="272"/>
        <end position="285"/>
    </location>
</feature>
<keyword evidence="2 5" id="KW-0547">Nucleotide-binding</keyword>
<keyword evidence="4 5" id="KW-0067">ATP-binding</keyword>
<dbReference type="SMART" id="SM00220">
    <property type="entry name" value="S_TKc"/>
    <property type="match status" value="1"/>
</dbReference>
<feature type="domain" description="Protein kinase" evidence="7">
    <location>
        <begin position="293"/>
        <end position="694"/>
    </location>
</feature>
<evidence type="ECO:0000256" key="3">
    <source>
        <dbReference type="ARBA" id="ARBA00022777"/>
    </source>
</evidence>
<dbReference type="InterPro" id="IPR017441">
    <property type="entry name" value="Protein_kinase_ATP_BS"/>
</dbReference>
<evidence type="ECO:0000313" key="8">
    <source>
        <dbReference type="EMBL" id="KXZ46631.1"/>
    </source>
</evidence>
<proteinExistence type="predicted"/>
<feature type="binding site" evidence="5">
    <location>
        <position position="320"/>
    </location>
    <ligand>
        <name>ATP</name>
        <dbReference type="ChEBI" id="CHEBI:30616"/>
    </ligand>
</feature>
<dbReference type="GO" id="GO:0005524">
    <property type="term" value="F:ATP binding"/>
    <property type="evidence" value="ECO:0007669"/>
    <property type="project" value="UniProtKB-UniRule"/>
</dbReference>
<dbReference type="GO" id="GO:0004674">
    <property type="term" value="F:protein serine/threonine kinase activity"/>
    <property type="evidence" value="ECO:0007669"/>
    <property type="project" value="TreeGrafter"/>
</dbReference>
<dbReference type="SUPFAM" id="SSF56112">
    <property type="entry name" value="Protein kinase-like (PK-like)"/>
    <property type="match status" value="1"/>
</dbReference>
<dbReference type="PROSITE" id="PS00108">
    <property type="entry name" value="PROTEIN_KINASE_ST"/>
    <property type="match status" value="1"/>
</dbReference>
<evidence type="ECO:0000313" key="9">
    <source>
        <dbReference type="Proteomes" id="UP000075714"/>
    </source>
</evidence>
<organism evidence="8 9">
    <name type="scientific">Gonium pectorale</name>
    <name type="common">Green alga</name>
    <dbReference type="NCBI Taxonomy" id="33097"/>
    <lineage>
        <taxon>Eukaryota</taxon>
        <taxon>Viridiplantae</taxon>
        <taxon>Chlorophyta</taxon>
        <taxon>core chlorophytes</taxon>
        <taxon>Chlorophyceae</taxon>
        <taxon>CS clade</taxon>
        <taxon>Chlamydomonadales</taxon>
        <taxon>Volvocaceae</taxon>
        <taxon>Gonium</taxon>
    </lineage>
</organism>
<dbReference type="PANTHER" id="PTHR44329:SF214">
    <property type="entry name" value="PROTEIN KINASE DOMAIN-CONTAINING PROTEIN"/>
    <property type="match status" value="1"/>
</dbReference>
<dbReference type="EMBL" id="LSYV01000043">
    <property type="protein sequence ID" value="KXZ46631.1"/>
    <property type="molecule type" value="Genomic_DNA"/>
</dbReference>
<feature type="compositionally biased region" description="Gly residues" evidence="6">
    <location>
        <begin position="210"/>
        <end position="224"/>
    </location>
</feature>
<dbReference type="Pfam" id="PF00069">
    <property type="entry name" value="Pkinase"/>
    <property type="match status" value="1"/>
</dbReference>
<gene>
    <name evidence="8" type="ORF">GPECTOR_42g842</name>
</gene>
<dbReference type="AlphaFoldDB" id="A0A150G9W7"/>
<feature type="region of interest" description="Disordered" evidence="6">
    <location>
        <begin position="260"/>
        <end position="287"/>
    </location>
</feature>
<keyword evidence="1" id="KW-0808">Transferase</keyword>
<evidence type="ECO:0000256" key="1">
    <source>
        <dbReference type="ARBA" id="ARBA00022679"/>
    </source>
</evidence>
<feature type="compositionally biased region" description="Low complexity" evidence="6">
    <location>
        <begin position="433"/>
        <end position="465"/>
    </location>
</feature>
<dbReference type="InterPro" id="IPR051681">
    <property type="entry name" value="Ser/Thr_Kinases-Pseudokinases"/>
</dbReference>
<dbReference type="Proteomes" id="UP000075714">
    <property type="component" value="Unassembled WGS sequence"/>
</dbReference>
<evidence type="ECO:0000256" key="4">
    <source>
        <dbReference type="ARBA" id="ARBA00022840"/>
    </source>
</evidence>
<name>A0A150G9W7_GONPE</name>